<dbReference type="OrthoDB" id="931936at2"/>
<dbReference type="EMBL" id="FAOO01000022">
    <property type="protein sequence ID" value="CUU08504.1"/>
    <property type="molecule type" value="Genomic_DNA"/>
</dbReference>
<evidence type="ECO:0000256" key="1">
    <source>
        <dbReference type="ARBA" id="ARBA00022723"/>
    </source>
</evidence>
<comment type="cofactor">
    <cofactor evidence="3">
        <name>Mn(2+)</name>
        <dbReference type="ChEBI" id="CHEBI:29035"/>
    </cofactor>
    <text evidence="3">Binds 2 manganese ions per subunit.</text>
</comment>
<dbReference type="GO" id="GO:0008783">
    <property type="term" value="F:agmatinase activity"/>
    <property type="evidence" value="ECO:0007669"/>
    <property type="project" value="TreeGrafter"/>
</dbReference>
<dbReference type="Pfam" id="PF00491">
    <property type="entry name" value="Arginase"/>
    <property type="match status" value="1"/>
</dbReference>
<feature type="binding site" evidence="3">
    <location>
        <position position="161"/>
    </location>
    <ligand>
        <name>Mn(2+)</name>
        <dbReference type="ChEBI" id="CHEBI:29035"/>
        <label>1</label>
    </ligand>
</feature>
<dbReference type="GO" id="GO:0046872">
    <property type="term" value="F:metal ion binding"/>
    <property type="evidence" value="ECO:0007669"/>
    <property type="project" value="UniProtKB-KW"/>
</dbReference>
<dbReference type="RefSeq" id="WP_140945811.1">
    <property type="nucleotide sequence ID" value="NZ_FAOO01000022.1"/>
</dbReference>
<feature type="binding site" evidence="3">
    <location>
        <position position="248"/>
    </location>
    <ligand>
        <name>Mn(2+)</name>
        <dbReference type="ChEBI" id="CHEBI:29035"/>
        <label>1</label>
    </ligand>
</feature>
<proteinExistence type="inferred from homology"/>
<protein>
    <submittedName>
        <fullName evidence="5">Formiminoglutamase</fullName>
    </submittedName>
</protein>
<keyword evidence="1 3" id="KW-0479">Metal-binding</keyword>
<keyword evidence="3" id="KW-0464">Manganese</keyword>
<feature type="binding site" evidence="3">
    <location>
        <position position="138"/>
    </location>
    <ligand>
        <name>Mn(2+)</name>
        <dbReference type="ChEBI" id="CHEBI:29035"/>
        <label>1</label>
    </ligand>
</feature>
<gene>
    <name evidence="5" type="ORF">JGI1_02099</name>
</gene>
<evidence type="ECO:0000256" key="4">
    <source>
        <dbReference type="PROSITE-ProRule" id="PRU00742"/>
    </source>
</evidence>
<evidence type="ECO:0000256" key="3">
    <source>
        <dbReference type="PIRSR" id="PIRSR036979-1"/>
    </source>
</evidence>
<feature type="binding site" evidence="3">
    <location>
        <position position="165"/>
    </location>
    <ligand>
        <name>Mn(2+)</name>
        <dbReference type="ChEBI" id="CHEBI:29035"/>
        <label>1</label>
    </ligand>
</feature>
<dbReference type="SUPFAM" id="SSF52768">
    <property type="entry name" value="Arginase/deacetylase"/>
    <property type="match status" value="1"/>
</dbReference>
<evidence type="ECO:0000256" key="2">
    <source>
        <dbReference type="ARBA" id="ARBA00022801"/>
    </source>
</evidence>
<dbReference type="InterPro" id="IPR023696">
    <property type="entry name" value="Ureohydrolase_dom_sf"/>
</dbReference>
<dbReference type="Proteomes" id="UP000320623">
    <property type="component" value="Unassembled WGS sequence"/>
</dbReference>
<comment type="similarity">
    <text evidence="4">Belongs to the arginase family.</text>
</comment>
<keyword evidence="2" id="KW-0378">Hydrolase</keyword>
<keyword evidence="6" id="KW-1185">Reference proteome</keyword>
<dbReference type="PROSITE" id="PS51409">
    <property type="entry name" value="ARGINASE_2"/>
    <property type="match status" value="1"/>
</dbReference>
<feature type="binding site" evidence="3">
    <location>
        <position position="163"/>
    </location>
    <ligand>
        <name>Mn(2+)</name>
        <dbReference type="ChEBI" id="CHEBI:29035"/>
        <label>1</label>
    </ligand>
</feature>
<evidence type="ECO:0000313" key="6">
    <source>
        <dbReference type="Proteomes" id="UP000320623"/>
    </source>
</evidence>
<evidence type="ECO:0000313" key="5">
    <source>
        <dbReference type="EMBL" id="CUU08504.1"/>
    </source>
</evidence>
<dbReference type="AlphaFoldDB" id="A0A0S4NC78"/>
<dbReference type="CDD" id="cd09988">
    <property type="entry name" value="Formimidoylglutamase"/>
    <property type="match status" value="1"/>
</dbReference>
<name>A0A0S4NC78_9BACT</name>
<dbReference type="STRING" id="1643428.GCA_001442855_02056"/>
<accession>A0A0S4NC78</accession>
<dbReference type="PANTHER" id="PTHR11358">
    <property type="entry name" value="ARGINASE/AGMATINASE"/>
    <property type="match status" value="1"/>
</dbReference>
<dbReference type="PANTHER" id="PTHR11358:SF26">
    <property type="entry name" value="GUANIDINO ACID HYDROLASE, MITOCHONDRIAL"/>
    <property type="match status" value="1"/>
</dbReference>
<reference evidence="6" key="1">
    <citation type="submission" date="2015-11" db="EMBL/GenBank/DDBJ databases">
        <authorList>
            <person name="Varghese N."/>
        </authorList>
    </citation>
    <scope>NUCLEOTIDE SEQUENCE [LARGE SCALE GENOMIC DNA]</scope>
</reference>
<dbReference type="Gene3D" id="3.40.800.10">
    <property type="entry name" value="Ureohydrolase domain"/>
    <property type="match status" value="1"/>
</dbReference>
<organism evidence="5 6">
    <name type="scientific">Candidatus Thermokryptus mobilis</name>
    <dbReference type="NCBI Taxonomy" id="1643428"/>
    <lineage>
        <taxon>Bacteria</taxon>
        <taxon>Pseudomonadati</taxon>
        <taxon>Candidatus Kryptoniota</taxon>
        <taxon>Candidatus Thermokryptus</taxon>
    </lineage>
</organism>
<dbReference type="InterPro" id="IPR006035">
    <property type="entry name" value="Ureohydrolase"/>
</dbReference>
<dbReference type="PIRSF" id="PIRSF036979">
    <property type="entry name" value="Arginase"/>
    <property type="match status" value="1"/>
</dbReference>
<feature type="binding site" evidence="3">
    <location>
        <position position="250"/>
    </location>
    <ligand>
        <name>Mn(2+)</name>
        <dbReference type="ChEBI" id="CHEBI:29035"/>
        <label>1</label>
    </ligand>
</feature>
<sequence>MSSFEGDEIFELFEPPDEALFYSRGDQDDPRMGDIVLRKIKEFEDVDVVIIGVPQDEGVKRNKGRPGTKEAPNEVRKYFYRLTPFNFNFQKQLTELKIFDLGNLKVDGTLEQIHERLEQVVYEFVRKGILPIVIGGGHDIAFPDYLGFAKNFDERIVINIDTHLDLRDATQRNSGTSFRQILECDFKPKKLIELGIQNYANSIQHFNYAVENGVVIFTLDEIRKAGIYSFLEMLRGEVKGFPVHISFDVDSVRNSDAPGVSATYPDGLSADEVFKIALYFGLNFNVKVLDIAELNPVFDVDGRSARLVAFFILNFLTGVLNSEK</sequence>
<dbReference type="GO" id="GO:0033389">
    <property type="term" value="P:putrescine biosynthetic process from arginine, via agmatine"/>
    <property type="evidence" value="ECO:0007669"/>
    <property type="project" value="TreeGrafter"/>
</dbReference>